<dbReference type="GO" id="GO:0017040">
    <property type="term" value="F:N-acylsphingosine amidohydrolase activity"/>
    <property type="evidence" value="ECO:0007669"/>
    <property type="project" value="UniProtKB-EC"/>
</dbReference>
<evidence type="ECO:0000256" key="9">
    <source>
        <dbReference type="ARBA" id="ARBA00022801"/>
    </source>
</evidence>
<dbReference type="AlphaFoldDB" id="A0A9D4K9A5"/>
<keyword evidence="13" id="KW-1015">Disulfide bond</keyword>
<keyword evidence="8 19" id="KW-0732">Signal</keyword>
<feature type="chain" id="PRO_5038964116" description="Acid ceramidase" evidence="19">
    <location>
        <begin position="34"/>
        <end position="402"/>
    </location>
</feature>
<protein>
    <recommendedName>
        <fullName evidence="16">Acid ceramidase</fullName>
        <ecNumber evidence="6">3.5.1.23</ecNumber>
    </recommendedName>
</protein>
<dbReference type="GO" id="GO:0005764">
    <property type="term" value="C:lysosome"/>
    <property type="evidence" value="ECO:0007669"/>
    <property type="project" value="UniProtKB-SubCell"/>
</dbReference>
<feature type="domain" description="Choloylglycine hydrolase/NAAA C-terminal" evidence="20">
    <location>
        <begin position="151"/>
        <end position="387"/>
    </location>
</feature>
<feature type="signal peptide" evidence="19">
    <location>
        <begin position="1"/>
        <end position="33"/>
    </location>
</feature>
<dbReference type="InterPro" id="IPR016699">
    <property type="entry name" value="Acid_ceramidase-like"/>
</dbReference>
<dbReference type="FunFam" id="3.60.60.10:FF:000006">
    <property type="entry name" value="N-acylethanolamine-hydrolyzing acid amidase"/>
    <property type="match status" value="1"/>
</dbReference>
<dbReference type="GO" id="GO:0006631">
    <property type="term" value="P:fatty acid metabolic process"/>
    <property type="evidence" value="ECO:0007669"/>
    <property type="project" value="InterPro"/>
</dbReference>
<keyword evidence="9 17" id="KW-0378">Hydrolase</keyword>
<comment type="pathway">
    <text evidence="3">Lipid metabolism; sphingolipid metabolism.</text>
</comment>
<reference evidence="22" key="1">
    <citation type="journal article" date="2019" name="bioRxiv">
        <title>The Genome of the Zebra Mussel, Dreissena polymorpha: A Resource for Invasive Species Research.</title>
        <authorList>
            <person name="McCartney M.A."/>
            <person name="Auch B."/>
            <person name="Kono T."/>
            <person name="Mallez S."/>
            <person name="Zhang Y."/>
            <person name="Obille A."/>
            <person name="Becker A."/>
            <person name="Abrahante J.E."/>
            <person name="Garbe J."/>
            <person name="Badalamenti J.P."/>
            <person name="Herman A."/>
            <person name="Mangelson H."/>
            <person name="Liachko I."/>
            <person name="Sullivan S."/>
            <person name="Sone E.D."/>
            <person name="Koren S."/>
            <person name="Silverstein K.A.T."/>
            <person name="Beckman K.B."/>
            <person name="Gohl D.M."/>
        </authorList>
    </citation>
    <scope>NUCLEOTIDE SEQUENCE</scope>
    <source>
        <strain evidence="22">Duluth1</strain>
        <tissue evidence="22">Whole animal</tissue>
    </source>
</reference>
<accession>A0A9D4K9A5</accession>
<comment type="pathway">
    <text evidence="4">Sphingolipid metabolism.</text>
</comment>
<evidence type="ECO:0000256" key="18">
    <source>
        <dbReference type="PIRSR" id="PIRSR017632-1"/>
    </source>
</evidence>
<keyword evidence="7" id="KW-0964">Secreted</keyword>
<evidence type="ECO:0000256" key="3">
    <source>
        <dbReference type="ARBA" id="ARBA00004760"/>
    </source>
</evidence>
<dbReference type="GO" id="GO:0006665">
    <property type="term" value="P:sphingolipid metabolic process"/>
    <property type="evidence" value="ECO:0007669"/>
    <property type="project" value="UniProtKB-KW"/>
</dbReference>
<evidence type="ECO:0000256" key="5">
    <source>
        <dbReference type="ARBA" id="ARBA00005730"/>
    </source>
</evidence>
<comment type="similarity">
    <text evidence="5 17">Belongs to the acid ceramidase family.</text>
</comment>
<keyword evidence="23" id="KW-1185">Reference proteome</keyword>
<comment type="caution">
    <text evidence="22">The sequence shown here is derived from an EMBL/GenBank/DDBJ whole genome shotgun (WGS) entry which is preliminary data.</text>
</comment>
<comment type="subcellular location">
    <subcellularLocation>
        <location evidence="1">Lysosome</location>
    </subcellularLocation>
    <subcellularLocation>
        <location evidence="2">Secreted</location>
    </subcellularLocation>
</comment>
<organism evidence="22 23">
    <name type="scientific">Dreissena polymorpha</name>
    <name type="common">Zebra mussel</name>
    <name type="synonym">Mytilus polymorpha</name>
    <dbReference type="NCBI Taxonomy" id="45954"/>
    <lineage>
        <taxon>Eukaryota</taxon>
        <taxon>Metazoa</taxon>
        <taxon>Spiralia</taxon>
        <taxon>Lophotrochozoa</taxon>
        <taxon>Mollusca</taxon>
        <taxon>Bivalvia</taxon>
        <taxon>Autobranchia</taxon>
        <taxon>Heteroconchia</taxon>
        <taxon>Euheterodonta</taxon>
        <taxon>Imparidentia</taxon>
        <taxon>Neoheterodontei</taxon>
        <taxon>Myida</taxon>
        <taxon>Dreissenoidea</taxon>
        <taxon>Dreissenidae</taxon>
        <taxon>Dreissena</taxon>
    </lineage>
</organism>
<evidence type="ECO:0000256" key="6">
    <source>
        <dbReference type="ARBA" id="ARBA00011891"/>
    </source>
</evidence>
<dbReference type="EMBL" id="JAIWYP010000004">
    <property type="protein sequence ID" value="KAH3835330.1"/>
    <property type="molecule type" value="Genomic_DNA"/>
</dbReference>
<sequence length="402" mass="44920">MATTVSLAKRMTPISACILLCMTLGLLCQGVASQDPYAPVCERGKYPPAESLKVPEYVINLDLPARDRWTQLATEKRQEIRNILKGFKSFVDQFGGFAEEIVYFIDLFGPAIVDFLPQPFQDEIRGISKATGLEIGEVTLYNIFYEIFTVCTSIIAEDANGTVYHARNLDFGLFMGWDAKNRTWQMTEILKPAIVNLDFQKNGKTVFKSVNYAGYVGILTGIVPGKFSLTINERFKLDGGYMGIIHLIMTGKGSWLGFLTRNAMETAQSFEEAMALLVNTELIAPAYYILGGNSSGQACVITRNREVNGTDVWWMKQAGGWYVLETNYDHWSAPLFLDDRRTPANNCMRKLTQQNVGVAGLFDVLSSKPVLNKLTTYTALMQVNSGHLETWLQSCPDPCVPW</sequence>
<evidence type="ECO:0000256" key="16">
    <source>
        <dbReference type="ARBA" id="ARBA00040588"/>
    </source>
</evidence>
<evidence type="ECO:0000256" key="11">
    <source>
        <dbReference type="ARBA" id="ARBA00023098"/>
    </source>
</evidence>
<feature type="active site" description="Nucleophile" evidence="18">
    <location>
        <position position="151"/>
    </location>
</feature>
<evidence type="ECO:0000313" key="22">
    <source>
        <dbReference type="EMBL" id="KAH3835330.1"/>
    </source>
</evidence>
<dbReference type="PANTHER" id="PTHR28583">
    <property type="entry name" value="ACID AMIDASE"/>
    <property type="match status" value="1"/>
</dbReference>
<proteinExistence type="inferred from homology"/>
<keyword evidence="12" id="KW-0865">Zymogen</keyword>
<evidence type="ECO:0000256" key="19">
    <source>
        <dbReference type="SAM" id="SignalP"/>
    </source>
</evidence>
<gene>
    <name evidence="22" type="ORF">DPMN_108681</name>
</gene>
<dbReference type="InterPro" id="IPR029130">
    <property type="entry name" value="Acid_ceramidase_N"/>
</dbReference>
<dbReference type="PANTHER" id="PTHR28583:SF1">
    <property type="entry name" value="ACID CERAMIDASE"/>
    <property type="match status" value="1"/>
</dbReference>
<evidence type="ECO:0000256" key="12">
    <source>
        <dbReference type="ARBA" id="ARBA00023145"/>
    </source>
</evidence>
<dbReference type="InterPro" id="IPR029132">
    <property type="entry name" value="CBAH/NAAA_C"/>
</dbReference>
<dbReference type="GO" id="GO:0017064">
    <property type="term" value="F:fatty acid amide hydrolase activity"/>
    <property type="evidence" value="ECO:0007669"/>
    <property type="project" value="InterPro"/>
</dbReference>
<dbReference type="Pfam" id="PF02275">
    <property type="entry name" value="CBAH"/>
    <property type="match status" value="1"/>
</dbReference>
<evidence type="ECO:0000256" key="15">
    <source>
        <dbReference type="ARBA" id="ARBA00023228"/>
    </source>
</evidence>
<keyword evidence="15" id="KW-0458">Lysosome</keyword>
<reference evidence="22" key="2">
    <citation type="submission" date="2020-11" db="EMBL/GenBank/DDBJ databases">
        <authorList>
            <person name="McCartney M.A."/>
            <person name="Auch B."/>
            <person name="Kono T."/>
            <person name="Mallez S."/>
            <person name="Becker A."/>
            <person name="Gohl D.M."/>
            <person name="Silverstein K.A.T."/>
            <person name="Koren S."/>
            <person name="Bechman K.B."/>
            <person name="Herman A."/>
            <person name="Abrahante J.E."/>
            <person name="Garbe J."/>
        </authorList>
    </citation>
    <scope>NUCLEOTIDE SEQUENCE</scope>
    <source>
        <strain evidence="22">Duluth1</strain>
        <tissue evidence="22">Whole animal</tissue>
    </source>
</reference>
<evidence type="ECO:0000256" key="17">
    <source>
        <dbReference type="PIRNR" id="PIRNR017632"/>
    </source>
</evidence>
<evidence type="ECO:0000256" key="10">
    <source>
        <dbReference type="ARBA" id="ARBA00022919"/>
    </source>
</evidence>
<evidence type="ECO:0000259" key="21">
    <source>
        <dbReference type="Pfam" id="PF15508"/>
    </source>
</evidence>
<evidence type="ECO:0000256" key="8">
    <source>
        <dbReference type="ARBA" id="ARBA00022729"/>
    </source>
</evidence>
<evidence type="ECO:0000256" key="1">
    <source>
        <dbReference type="ARBA" id="ARBA00004371"/>
    </source>
</evidence>
<keyword evidence="14" id="KW-0325">Glycoprotein</keyword>
<keyword evidence="11 17" id="KW-0443">Lipid metabolism</keyword>
<dbReference type="GO" id="GO:0005576">
    <property type="term" value="C:extracellular region"/>
    <property type="evidence" value="ECO:0007669"/>
    <property type="project" value="UniProtKB-SubCell"/>
</dbReference>
<evidence type="ECO:0000256" key="14">
    <source>
        <dbReference type="ARBA" id="ARBA00023180"/>
    </source>
</evidence>
<dbReference type="OrthoDB" id="5273684at2759"/>
<dbReference type="GO" id="GO:0016020">
    <property type="term" value="C:membrane"/>
    <property type="evidence" value="ECO:0007669"/>
    <property type="project" value="GOC"/>
</dbReference>
<evidence type="ECO:0000259" key="20">
    <source>
        <dbReference type="Pfam" id="PF02275"/>
    </source>
</evidence>
<dbReference type="Pfam" id="PF15508">
    <property type="entry name" value="NAAA-beta"/>
    <property type="match status" value="1"/>
</dbReference>
<name>A0A9D4K9A5_DREPO</name>
<dbReference type="EC" id="3.5.1.23" evidence="6"/>
<evidence type="ECO:0000256" key="13">
    <source>
        <dbReference type="ARBA" id="ARBA00023157"/>
    </source>
</evidence>
<feature type="domain" description="Acid ceramidase N-terminal" evidence="21">
    <location>
        <begin position="53"/>
        <end position="96"/>
    </location>
</feature>
<evidence type="ECO:0000313" key="23">
    <source>
        <dbReference type="Proteomes" id="UP000828390"/>
    </source>
</evidence>
<dbReference type="Proteomes" id="UP000828390">
    <property type="component" value="Unassembled WGS sequence"/>
</dbReference>
<evidence type="ECO:0000256" key="7">
    <source>
        <dbReference type="ARBA" id="ARBA00022525"/>
    </source>
</evidence>
<dbReference type="CDD" id="cd01903">
    <property type="entry name" value="Ntn_AC_NAAA"/>
    <property type="match status" value="1"/>
</dbReference>
<keyword evidence="10" id="KW-0746">Sphingolipid metabolism</keyword>
<dbReference type="PIRSF" id="PIRSF017632">
    <property type="entry name" value="Acid_ceramidase-like"/>
    <property type="match status" value="1"/>
</dbReference>
<evidence type="ECO:0000256" key="4">
    <source>
        <dbReference type="ARBA" id="ARBA00004991"/>
    </source>
</evidence>
<dbReference type="Gene3D" id="3.60.60.10">
    <property type="entry name" value="Penicillin V Acylase, Chain A"/>
    <property type="match status" value="1"/>
</dbReference>
<evidence type="ECO:0000256" key="2">
    <source>
        <dbReference type="ARBA" id="ARBA00004613"/>
    </source>
</evidence>